<evidence type="ECO:0000256" key="1">
    <source>
        <dbReference type="SAM" id="MobiDB-lite"/>
    </source>
</evidence>
<dbReference type="EMBL" id="JAQQAF010000008">
    <property type="protein sequence ID" value="KAJ8467359.1"/>
    <property type="molecule type" value="Genomic_DNA"/>
</dbReference>
<keyword evidence="3" id="KW-1185">Reference proteome</keyword>
<feature type="compositionally biased region" description="Basic and acidic residues" evidence="1">
    <location>
        <begin position="51"/>
        <end position="62"/>
    </location>
</feature>
<reference evidence="2 3" key="1">
    <citation type="submission" date="2022-12" db="EMBL/GenBank/DDBJ databases">
        <title>Chromosome-scale assembly of the Ensete ventricosum genome.</title>
        <authorList>
            <person name="Dussert Y."/>
            <person name="Stocks J."/>
            <person name="Wendawek A."/>
            <person name="Woldeyes F."/>
            <person name="Nichols R.A."/>
            <person name="Borrell J.S."/>
        </authorList>
    </citation>
    <scope>NUCLEOTIDE SEQUENCE [LARGE SCALE GENOMIC DNA]</scope>
    <source>
        <strain evidence="3">cv. Maze</strain>
        <tissue evidence="2">Seeds</tissue>
    </source>
</reference>
<gene>
    <name evidence="2" type="ORF">OPV22_029911</name>
</gene>
<dbReference type="AlphaFoldDB" id="A0AAV8Q8B9"/>
<feature type="compositionally biased region" description="Polar residues" evidence="1">
    <location>
        <begin position="72"/>
        <end position="84"/>
    </location>
</feature>
<dbReference type="Proteomes" id="UP001222027">
    <property type="component" value="Unassembled WGS sequence"/>
</dbReference>
<proteinExistence type="predicted"/>
<organism evidence="2 3">
    <name type="scientific">Ensete ventricosum</name>
    <name type="common">Abyssinian banana</name>
    <name type="synonym">Musa ensete</name>
    <dbReference type="NCBI Taxonomy" id="4639"/>
    <lineage>
        <taxon>Eukaryota</taxon>
        <taxon>Viridiplantae</taxon>
        <taxon>Streptophyta</taxon>
        <taxon>Embryophyta</taxon>
        <taxon>Tracheophyta</taxon>
        <taxon>Spermatophyta</taxon>
        <taxon>Magnoliopsida</taxon>
        <taxon>Liliopsida</taxon>
        <taxon>Zingiberales</taxon>
        <taxon>Musaceae</taxon>
        <taxon>Ensete</taxon>
    </lineage>
</organism>
<protein>
    <submittedName>
        <fullName evidence="2">Uncharacterized protein</fullName>
    </submittedName>
</protein>
<comment type="caution">
    <text evidence="2">The sequence shown here is derived from an EMBL/GenBank/DDBJ whole genome shotgun (WGS) entry which is preliminary data.</text>
</comment>
<evidence type="ECO:0000313" key="3">
    <source>
        <dbReference type="Proteomes" id="UP001222027"/>
    </source>
</evidence>
<sequence>MARSTALTRLGEEDSDECEKSGGARWSRGITREEEDETIGDGVRACLSFHHQKEEGEQEEMKKKKKKKKVSQGMQMAFPSSSVHSPRHLCLVRFCTLPGPRLPPSDRDPTSQTPRARPLRSPTGYRPSSVDDPSELVMSCSVLSPMEYWQPSDPRFPFLLSLFT</sequence>
<name>A0AAV8Q8B9_ENSVE</name>
<evidence type="ECO:0000313" key="2">
    <source>
        <dbReference type="EMBL" id="KAJ8467359.1"/>
    </source>
</evidence>
<feature type="region of interest" description="Disordered" evidence="1">
    <location>
        <begin position="98"/>
        <end position="133"/>
    </location>
</feature>
<accession>A0AAV8Q8B9</accession>
<feature type="region of interest" description="Disordered" evidence="1">
    <location>
        <begin position="1"/>
        <end position="85"/>
    </location>
</feature>